<proteinExistence type="predicted"/>
<evidence type="ECO:0000313" key="4">
    <source>
        <dbReference type="Proteomes" id="UP000469125"/>
    </source>
</evidence>
<accession>A0A6N8FM04</accession>
<keyword evidence="1" id="KW-0720">Serine protease</keyword>
<dbReference type="Gene3D" id="2.40.10.120">
    <property type="match status" value="1"/>
</dbReference>
<gene>
    <name evidence="3" type="ORF">GMD78_10330</name>
</gene>
<evidence type="ECO:0000256" key="1">
    <source>
        <dbReference type="ARBA" id="ARBA00022825"/>
    </source>
</evidence>
<keyword evidence="2" id="KW-1133">Transmembrane helix</keyword>
<keyword evidence="4" id="KW-1185">Reference proteome</keyword>
<evidence type="ECO:0000313" key="3">
    <source>
        <dbReference type="EMBL" id="MUK88789.1"/>
    </source>
</evidence>
<feature type="transmembrane region" description="Helical" evidence="2">
    <location>
        <begin position="56"/>
        <end position="77"/>
    </location>
</feature>
<keyword evidence="1" id="KW-0378">Hydrolase</keyword>
<dbReference type="AlphaFoldDB" id="A0A6N8FM04"/>
<sequence length="274" mass="30639">MDKEDHKHDIIDEDLYEEIEDEELYELVQEEKRKALQKAALEKDDGMKSKRPFPKWVFWLIAIAMFMNVVAILPQTFSIPAIDFLMTSARLSAQEDIQAYKQSVVVVETGESKGTGFSISDDGLIVTNYHVVDGEDTVTIAFPENGLFSASVTETYPEVDLAVLQINDAENLPFLELASETTFDVDEEISFIGNPLAFNGIANEGTIIGYTQLSSWDEPVLMLEAPVYRGNSGSPIINQKGKVIGVVFATLNDDDHGKVGLFIPIDYFHKRYDD</sequence>
<name>A0A6N8FM04_9BACI</name>
<reference evidence="3 4" key="1">
    <citation type="submission" date="2019-11" db="EMBL/GenBank/DDBJ databases">
        <authorList>
            <person name="Li X."/>
        </authorList>
    </citation>
    <scope>NUCLEOTIDE SEQUENCE [LARGE SCALE GENOMIC DNA]</scope>
    <source>
        <strain evidence="3 4">L9</strain>
    </source>
</reference>
<dbReference type="InterPro" id="IPR001940">
    <property type="entry name" value="Peptidase_S1C"/>
</dbReference>
<dbReference type="Pfam" id="PF13365">
    <property type="entry name" value="Trypsin_2"/>
    <property type="match status" value="1"/>
</dbReference>
<dbReference type="Proteomes" id="UP000469125">
    <property type="component" value="Unassembled WGS sequence"/>
</dbReference>
<dbReference type="EMBL" id="WOCA01000007">
    <property type="protein sequence ID" value="MUK88789.1"/>
    <property type="molecule type" value="Genomic_DNA"/>
</dbReference>
<dbReference type="GO" id="GO:0004252">
    <property type="term" value="F:serine-type endopeptidase activity"/>
    <property type="evidence" value="ECO:0007669"/>
    <property type="project" value="InterPro"/>
</dbReference>
<dbReference type="PANTHER" id="PTHR43019">
    <property type="entry name" value="SERINE ENDOPROTEASE DEGS"/>
    <property type="match status" value="1"/>
</dbReference>
<dbReference type="SUPFAM" id="SSF50494">
    <property type="entry name" value="Trypsin-like serine proteases"/>
    <property type="match status" value="1"/>
</dbReference>
<dbReference type="PANTHER" id="PTHR43019:SF23">
    <property type="entry name" value="PROTEASE DO-LIKE 5, CHLOROPLASTIC"/>
    <property type="match status" value="1"/>
</dbReference>
<evidence type="ECO:0000256" key="2">
    <source>
        <dbReference type="SAM" id="Phobius"/>
    </source>
</evidence>
<dbReference type="RefSeq" id="WP_155668774.1">
    <property type="nucleotide sequence ID" value="NZ_WOCA01000007.1"/>
</dbReference>
<keyword evidence="3" id="KW-0645">Protease</keyword>
<dbReference type="GO" id="GO:0006508">
    <property type="term" value="P:proteolysis"/>
    <property type="evidence" value="ECO:0007669"/>
    <property type="project" value="UniProtKB-KW"/>
</dbReference>
<dbReference type="PRINTS" id="PR00834">
    <property type="entry name" value="PROTEASES2C"/>
</dbReference>
<protein>
    <submittedName>
        <fullName evidence="3">Trypsin-like serine protease</fullName>
    </submittedName>
</protein>
<organism evidence="3 4">
    <name type="scientific">Ornithinibacillus caprae</name>
    <dbReference type="NCBI Taxonomy" id="2678566"/>
    <lineage>
        <taxon>Bacteria</taxon>
        <taxon>Bacillati</taxon>
        <taxon>Bacillota</taxon>
        <taxon>Bacilli</taxon>
        <taxon>Bacillales</taxon>
        <taxon>Bacillaceae</taxon>
        <taxon>Ornithinibacillus</taxon>
    </lineage>
</organism>
<keyword evidence="2" id="KW-0812">Transmembrane</keyword>
<dbReference type="InterPro" id="IPR009003">
    <property type="entry name" value="Peptidase_S1_PA"/>
</dbReference>
<comment type="caution">
    <text evidence="3">The sequence shown here is derived from an EMBL/GenBank/DDBJ whole genome shotgun (WGS) entry which is preliminary data.</text>
</comment>
<keyword evidence="2" id="KW-0472">Membrane</keyword>